<dbReference type="EMBL" id="LS483452">
    <property type="protein sequence ID" value="SQH78057.1"/>
    <property type="molecule type" value="Genomic_DNA"/>
</dbReference>
<protein>
    <submittedName>
        <fullName evidence="1">Uncharacterized protein</fullName>
    </submittedName>
</protein>
<evidence type="ECO:0000313" key="2">
    <source>
        <dbReference type="Proteomes" id="UP000250123"/>
    </source>
</evidence>
<organism evidence="1 2">
    <name type="scientific">Shewanella benthica</name>
    <dbReference type="NCBI Taxonomy" id="43661"/>
    <lineage>
        <taxon>Bacteria</taxon>
        <taxon>Pseudomonadati</taxon>
        <taxon>Pseudomonadota</taxon>
        <taxon>Gammaproteobacteria</taxon>
        <taxon>Alteromonadales</taxon>
        <taxon>Shewanellaceae</taxon>
        <taxon>Shewanella</taxon>
    </lineage>
</organism>
<proteinExistence type="predicted"/>
<reference evidence="2" key="1">
    <citation type="submission" date="2018-06" db="EMBL/GenBank/DDBJ databases">
        <authorList>
            <person name="Cea G.-C."/>
            <person name="William W."/>
        </authorList>
    </citation>
    <scope>NUCLEOTIDE SEQUENCE [LARGE SCALE GENOMIC DNA]</scope>
    <source>
        <strain evidence="2">DB21MT-2</strain>
    </source>
</reference>
<gene>
    <name evidence="1" type="ORF">SHEWBE_4097</name>
</gene>
<evidence type="ECO:0000313" key="1">
    <source>
        <dbReference type="EMBL" id="SQH78057.1"/>
    </source>
</evidence>
<name>A0A330ME31_9GAMM</name>
<dbReference type="Proteomes" id="UP000250123">
    <property type="component" value="Chromosome SHEWBE"/>
</dbReference>
<accession>A0A330ME31</accession>
<dbReference type="KEGG" id="sbk:SHEWBE_4097"/>
<sequence length="59" mass="7039">MTTILISLTFIEIVTCNRGDSKCTVFNQYLYKHNLKYDHVLCNSLFFYSLSENENRLRK</sequence>
<dbReference type="AlphaFoldDB" id="A0A330ME31"/>